<dbReference type="PANTHER" id="PTHR33127">
    <property type="entry name" value="TRANSMEMBRANE PROTEIN"/>
    <property type="match status" value="1"/>
</dbReference>
<reference evidence="1" key="1">
    <citation type="submission" date="2023-03" db="EMBL/GenBank/DDBJ databases">
        <authorList>
            <person name="Julca I."/>
        </authorList>
    </citation>
    <scope>NUCLEOTIDE SEQUENCE</scope>
</reference>
<sequence length="245" mass="28522">MVTDIAKSSNDEVQEVVCRSWKSKRSIVGPKNMDAQDADDELSSTPCLMFSNGVFFHPLRDASFQNVIVVDTMRRQKDDFETELRFRAFGNFELSPCCNPVWYRGKYYCMGMDGDLAIYDPTRNKLRQTYSPKALWKHFSASDHRHFMFEGEGDLWAVFAARQGREFPIASVVERAKVRGVGNKIYFPKFRGDQELMFYSLATKRYHTFKGTTYQSFHGSKEMLRSTWIKIDFKPTQTWSEGPSW</sequence>
<organism evidence="1 2">
    <name type="scientific">Oldenlandia corymbosa var. corymbosa</name>
    <dbReference type="NCBI Taxonomy" id="529605"/>
    <lineage>
        <taxon>Eukaryota</taxon>
        <taxon>Viridiplantae</taxon>
        <taxon>Streptophyta</taxon>
        <taxon>Embryophyta</taxon>
        <taxon>Tracheophyta</taxon>
        <taxon>Spermatophyta</taxon>
        <taxon>Magnoliopsida</taxon>
        <taxon>eudicotyledons</taxon>
        <taxon>Gunneridae</taxon>
        <taxon>Pentapetalae</taxon>
        <taxon>asterids</taxon>
        <taxon>lamiids</taxon>
        <taxon>Gentianales</taxon>
        <taxon>Rubiaceae</taxon>
        <taxon>Rubioideae</taxon>
        <taxon>Spermacoceae</taxon>
        <taxon>Hedyotis-Oldenlandia complex</taxon>
        <taxon>Oldenlandia</taxon>
    </lineage>
</organism>
<dbReference type="EMBL" id="OX459121">
    <property type="protein sequence ID" value="CAI9103977.1"/>
    <property type="molecule type" value="Genomic_DNA"/>
</dbReference>
<accession>A0AAV1DBD0</accession>
<keyword evidence="2" id="KW-1185">Reference proteome</keyword>
<evidence type="ECO:0000313" key="1">
    <source>
        <dbReference type="EMBL" id="CAI9103977.1"/>
    </source>
</evidence>
<protein>
    <submittedName>
        <fullName evidence="1">OLC1v1002577C1</fullName>
    </submittedName>
</protein>
<dbReference type="AlphaFoldDB" id="A0AAV1DBD0"/>
<dbReference type="PANTHER" id="PTHR33127:SF5">
    <property type="entry name" value="TRANSMEMBRANE PROTEIN"/>
    <property type="match status" value="1"/>
</dbReference>
<gene>
    <name evidence="1" type="ORF">OLC1_LOCUS13011</name>
</gene>
<proteinExistence type="predicted"/>
<evidence type="ECO:0000313" key="2">
    <source>
        <dbReference type="Proteomes" id="UP001161247"/>
    </source>
</evidence>
<dbReference type="Proteomes" id="UP001161247">
    <property type="component" value="Chromosome 4"/>
</dbReference>
<name>A0AAV1DBD0_OLDCO</name>